<dbReference type="Proteomes" id="UP000005446">
    <property type="component" value="Unassembled WGS sequence"/>
</dbReference>
<dbReference type="AlphaFoldDB" id="H0EIW7"/>
<evidence type="ECO:0000259" key="7">
    <source>
        <dbReference type="PROSITE" id="PS51462"/>
    </source>
</evidence>
<keyword evidence="9" id="KW-1185">Reference proteome</keyword>
<evidence type="ECO:0000313" key="9">
    <source>
        <dbReference type="Proteomes" id="UP000005446"/>
    </source>
</evidence>
<dbReference type="HOGENOM" id="CLU_060552_0_2_1"/>
<dbReference type="NCBIfam" id="TIGR02150">
    <property type="entry name" value="IPP_isom_1"/>
    <property type="match status" value="1"/>
</dbReference>
<dbReference type="SUPFAM" id="SSF55811">
    <property type="entry name" value="Nudix"/>
    <property type="match status" value="1"/>
</dbReference>
<feature type="domain" description="Nudix hydrolase" evidence="7">
    <location>
        <begin position="33"/>
        <end position="185"/>
    </location>
</feature>
<name>H0EIW7_GLAL7</name>
<dbReference type="PIRSF" id="PIRSF018427">
    <property type="entry name" value="Isopntndiph_ism"/>
    <property type="match status" value="1"/>
</dbReference>
<organism evidence="8 9">
    <name type="scientific">Glarea lozoyensis (strain ATCC 74030 / MF5533)</name>
    <dbReference type="NCBI Taxonomy" id="1104152"/>
    <lineage>
        <taxon>Eukaryota</taxon>
        <taxon>Fungi</taxon>
        <taxon>Dikarya</taxon>
        <taxon>Ascomycota</taxon>
        <taxon>Pezizomycotina</taxon>
        <taxon>Leotiomycetes</taxon>
        <taxon>Helotiales</taxon>
        <taxon>Helotiaceae</taxon>
        <taxon>Glarea</taxon>
    </lineage>
</organism>
<accession>H0EIW7</accession>
<dbReference type="PANTHER" id="PTHR10885">
    <property type="entry name" value="ISOPENTENYL-DIPHOSPHATE DELTA-ISOMERASE"/>
    <property type="match status" value="1"/>
</dbReference>
<dbReference type="InParanoid" id="H0EIW7"/>
<evidence type="ECO:0000256" key="1">
    <source>
        <dbReference type="ARBA" id="ARBA00004826"/>
    </source>
</evidence>
<comment type="caution">
    <text evidence="8">The sequence shown here is derived from an EMBL/GenBank/DDBJ whole genome shotgun (WGS) entry which is preliminary data.</text>
</comment>
<dbReference type="InterPro" id="IPR015797">
    <property type="entry name" value="NUDIX_hydrolase-like_dom_sf"/>
</dbReference>
<comment type="catalytic activity">
    <reaction evidence="6">
        <text>isopentenyl diphosphate = dimethylallyl diphosphate</text>
        <dbReference type="Rhea" id="RHEA:23284"/>
        <dbReference type="ChEBI" id="CHEBI:57623"/>
        <dbReference type="ChEBI" id="CHEBI:128769"/>
        <dbReference type="EC" id="5.3.3.2"/>
    </reaction>
    <physiologicalReaction direction="left-to-right" evidence="6">
        <dbReference type="Rhea" id="RHEA:23285"/>
    </physiologicalReaction>
</comment>
<dbReference type="InterPro" id="IPR000086">
    <property type="entry name" value="NUDIX_hydrolase_dom"/>
</dbReference>
<dbReference type="PANTHER" id="PTHR10885:SF0">
    <property type="entry name" value="ISOPENTENYL-DIPHOSPHATE DELTA-ISOMERASE"/>
    <property type="match status" value="1"/>
</dbReference>
<evidence type="ECO:0000256" key="5">
    <source>
        <dbReference type="ARBA" id="ARBA00023235"/>
    </source>
</evidence>
<evidence type="ECO:0000256" key="2">
    <source>
        <dbReference type="ARBA" id="ARBA00007579"/>
    </source>
</evidence>
<sequence length="214" mass="24443">MSTTTTVTQAEPITAQSILRLFPDIDTSSAELDGHDAEQIRLMDEVCIVLDENDKPIGNFSKKIYMWTNTCCSHPLGIPGETGVELEESVAGVKNAAVRKLEHELGIKASQVPIENFKFLTRIHYKAPSDGKWGEHEIDYILFIKANVDLEPNLNEVRDTCYVSADGLRSMFEDPSLKFTPWFKLICNSLLFEWWEHLDSGLEKYMNEQEIRRM</sequence>
<dbReference type="PROSITE" id="PS51462">
    <property type="entry name" value="NUDIX"/>
    <property type="match status" value="1"/>
</dbReference>
<dbReference type="OrthoDB" id="510307at2759"/>
<reference evidence="8 9" key="1">
    <citation type="journal article" date="2012" name="Eukaryot. Cell">
        <title>Genome sequence of the fungus Glarea lozoyensis: the first genome sequence of a species from the Helotiaceae family.</title>
        <authorList>
            <person name="Youssar L."/>
            <person name="Gruening B.A."/>
            <person name="Erxleben A."/>
            <person name="Guenther S."/>
            <person name="Huettel W."/>
        </authorList>
    </citation>
    <scope>NUCLEOTIDE SEQUENCE [LARGE SCALE GENOMIC DNA]</scope>
    <source>
        <strain evidence="9">ATCC 74030 / MF5533</strain>
    </source>
</reference>
<keyword evidence="4" id="KW-0414">Isoprene biosynthesis</keyword>
<dbReference type="GO" id="GO:0009240">
    <property type="term" value="P:isopentenyl diphosphate biosynthetic process"/>
    <property type="evidence" value="ECO:0007669"/>
    <property type="project" value="TreeGrafter"/>
</dbReference>
<dbReference type="Gene3D" id="3.90.79.10">
    <property type="entry name" value="Nucleoside Triphosphate Pyrophosphohydrolase"/>
    <property type="match status" value="2"/>
</dbReference>
<dbReference type="UniPathway" id="UPA00059">
    <property type="reaction ID" value="UER00104"/>
</dbReference>
<evidence type="ECO:0000256" key="6">
    <source>
        <dbReference type="ARBA" id="ARBA00029294"/>
    </source>
</evidence>
<comment type="similarity">
    <text evidence="2">Belongs to the IPP isomerase type 1 family.</text>
</comment>
<dbReference type="GO" id="GO:0050992">
    <property type="term" value="P:dimethylallyl diphosphate biosynthetic process"/>
    <property type="evidence" value="ECO:0007669"/>
    <property type="project" value="UniProtKB-UniPathway"/>
</dbReference>
<evidence type="ECO:0000256" key="4">
    <source>
        <dbReference type="ARBA" id="ARBA00023229"/>
    </source>
</evidence>
<dbReference type="GO" id="GO:0004452">
    <property type="term" value="F:isopentenyl-diphosphate delta-isomerase activity"/>
    <property type="evidence" value="ECO:0007669"/>
    <property type="project" value="UniProtKB-EC"/>
</dbReference>
<dbReference type="CDD" id="cd02885">
    <property type="entry name" value="NUDIX_IPP_Isomerase"/>
    <property type="match status" value="1"/>
</dbReference>
<keyword evidence="5 8" id="KW-0413">Isomerase</keyword>
<dbReference type="FunCoup" id="H0EIW7">
    <property type="interactions" value="518"/>
</dbReference>
<comment type="pathway">
    <text evidence="1">Isoprenoid biosynthesis; dimethylallyl diphosphate biosynthesis; dimethylallyl diphosphate from isopentenyl diphosphate: step 1/1.</text>
</comment>
<dbReference type="EMBL" id="AGUE01000049">
    <property type="protein sequence ID" value="EHL01598.1"/>
    <property type="molecule type" value="Genomic_DNA"/>
</dbReference>
<dbReference type="InterPro" id="IPR011876">
    <property type="entry name" value="IsopentenylPP_isomerase_typ1"/>
</dbReference>
<dbReference type="GO" id="GO:0005737">
    <property type="term" value="C:cytoplasm"/>
    <property type="evidence" value="ECO:0007669"/>
    <property type="project" value="TreeGrafter"/>
</dbReference>
<dbReference type="EC" id="5.3.3.2" evidence="3"/>
<dbReference type="Pfam" id="PF00293">
    <property type="entry name" value="NUDIX"/>
    <property type="match status" value="1"/>
</dbReference>
<proteinExistence type="inferred from homology"/>
<gene>
    <name evidence="8" type="ORF">M7I_2485</name>
</gene>
<evidence type="ECO:0000256" key="3">
    <source>
        <dbReference type="ARBA" id="ARBA00012057"/>
    </source>
</evidence>
<protein>
    <recommendedName>
        <fullName evidence="3">isopentenyl-diphosphate Delta-isomerase</fullName>
        <ecNumber evidence="3">5.3.3.2</ecNumber>
    </recommendedName>
</protein>
<evidence type="ECO:0000313" key="8">
    <source>
        <dbReference type="EMBL" id="EHL01598.1"/>
    </source>
</evidence>